<dbReference type="GO" id="GO:0005524">
    <property type="term" value="F:ATP binding"/>
    <property type="evidence" value="ECO:0007669"/>
    <property type="project" value="UniProtKB-UniRule"/>
</dbReference>
<dbReference type="GO" id="GO:0019288">
    <property type="term" value="P:isopentenyl diphosphate biosynthetic process, methylerythritol 4-phosphate pathway"/>
    <property type="evidence" value="ECO:0007669"/>
    <property type="project" value="UniProtKB-UniRule"/>
</dbReference>
<feature type="active site" evidence="10">
    <location>
        <position position="14"/>
    </location>
</feature>
<evidence type="ECO:0000313" key="13">
    <source>
        <dbReference type="EMBL" id="QJR09336.1"/>
    </source>
</evidence>
<sequence>MAVLPGPGYPAPAKLNLFLHVVGRREDGYHLLQSVFTLIDRQDTIRLRVREDGVIARVNDVAGVPEAEDLSVRAARLLQEHTGTRLGVDIELEKRIPMGGGLGGGSSDAATVLRALDGLWGLGLGTEVLGALGQRLGADVPFFVFGRTAWVEGIGERLRPFELPPRWYVVLVPPVHVPTPLVFGAPELTRNTEPLKMEDFSARDLPGATRNDLERVVVGKFPEVARCLTWLKGKSGEARLTGSGGCVFAGFDQREQAERVLRERPASMEGFVAQGIAKHPLAS</sequence>
<reference evidence="13 14" key="1">
    <citation type="submission" date="2020-04" db="EMBL/GenBank/DDBJ databases">
        <title>Usitatibacter rugosus gen. nov., sp. nov. and Usitatibacter palustris sp. nov., novel members of Usitatibacteraceae fam. nov. within the order Nitrosomonadales isolated from soil.</title>
        <authorList>
            <person name="Huber K.J."/>
            <person name="Neumann-Schaal M."/>
            <person name="Geppert A."/>
            <person name="Luckner M."/>
            <person name="Wanner G."/>
            <person name="Overmann J."/>
        </authorList>
    </citation>
    <scope>NUCLEOTIDE SEQUENCE [LARGE SCALE GENOMIC DNA]</scope>
    <source>
        <strain evidence="13 14">0125_3</strain>
    </source>
</reference>
<dbReference type="RefSeq" id="WP_171089029.1">
    <property type="nucleotide sequence ID" value="NZ_CP053069.1"/>
</dbReference>
<feature type="binding site" evidence="10">
    <location>
        <begin position="97"/>
        <end position="107"/>
    </location>
    <ligand>
        <name>ATP</name>
        <dbReference type="ChEBI" id="CHEBI:30616"/>
    </ligand>
</feature>
<evidence type="ECO:0000259" key="11">
    <source>
        <dbReference type="Pfam" id="PF00288"/>
    </source>
</evidence>
<keyword evidence="7 10" id="KW-0067">ATP-binding</keyword>
<dbReference type="SUPFAM" id="SSF55060">
    <property type="entry name" value="GHMP Kinase, C-terminal domain"/>
    <property type="match status" value="1"/>
</dbReference>
<keyword evidence="14" id="KW-1185">Reference proteome</keyword>
<dbReference type="UniPathway" id="UPA00056">
    <property type="reaction ID" value="UER00094"/>
</dbReference>
<comment type="function">
    <text evidence="10">Catalyzes the phosphorylation of the position 2 hydroxy group of 4-diphosphocytidyl-2C-methyl-D-erythritol.</text>
</comment>
<evidence type="ECO:0000256" key="2">
    <source>
        <dbReference type="ARBA" id="ARBA00012052"/>
    </source>
</evidence>
<evidence type="ECO:0000256" key="10">
    <source>
        <dbReference type="HAMAP-Rule" id="MF_00061"/>
    </source>
</evidence>
<accession>A0A6M4GQK0</accession>
<dbReference type="Pfam" id="PF00288">
    <property type="entry name" value="GHMP_kinases_N"/>
    <property type="match status" value="1"/>
</dbReference>
<dbReference type="EMBL" id="CP053069">
    <property type="protein sequence ID" value="QJR09336.1"/>
    <property type="molecule type" value="Genomic_DNA"/>
</dbReference>
<proteinExistence type="inferred from homology"/>
<dbReference type="InterPro" id="IPR004424">
    <property type="entry name" value="IspE"/>
</dbReference>
<dbReference type="Gene3D" id="3.30.230.10">
    <property type="match status" value="1"/>
</dbReference>
<dbReference type="InterPro" id="IPR036554">
    <property type="entry name" value="GHMP_kinase_C_sf"/>
</dbReference>
<keyword evidence="5 10" id="KW-0547">Nucleotide-binding</keyword>
<name>A0A6M4GQK0_9PROT</name>
<dbReference type="GO" id="GO:0050515">
    <property type="term" value="F:4-(cytidine 5'-diphospho)-2-C-methyl-D-erythritol kinase activity"/>
    <property type="evidence" value="ECO:0007669"/>
    <property type="project" value="UniProtKB-UniRule"/>
</dbReference>
<feature type="active site" evidence="10">
    <location>
        <position position="139"/>
    </location>
</feature>
<dbReference type="AlphaFoldDB" id="A0A6M4GQK0"/>
<dbReference type="Gene3D" id="3.30.70.890">
    <property type="entry name" value="GHMP kinase, C-terminal domain"/>
    <property type="match status" value="1"/>
</dbReference>
<protein>
    <recommendedName>
        <fullName evidence="3 10">4-diphosphocytidyl-2-C-methyl-D-erythritol kinase</fullName>
        <shortName evidence="10">CMK</shortName>
        <ecNumber evidence="2 10">2.7.1.148</ecNumber>
    </recommendedName>
    <alternativeName>
        <fullName evidence="9 10">4-(cytidine-5'-diphospho)-2-C-methyl-D-erythritol kinase</fullName>
    </alternativeName>
</protein>
<evidence type="ECO:0000256" key="9">
    <source>
        <dbReference type="ARBA" id="ARBA00032554"/>
    </source>
</evidence>
<dbReference type="NCBIfam" id="TIGR00154">
    <property type="entry name" value="ispE"/>
    <property type="match status" value="1"/>
</dbReference>
<evidence type="ECO:0000256" key="8">
    <source>
        <dbReference type="ARBA" id="ARBA00023229"/>
    </source>
</evidence>
<dbReference type="PANTHER" id="PTHR43527:SF2">
    <property type="entry name" value="4-DIPHOSPHOCYTIDYL-2-C-METHYL-D-ERYTHRITOL KINASE, CHLOROPLASTIC"/>
    <property type="match status" value="1"/>
</dbReference>
<dbReference type="GO" id="GO:0016114">
    <property type="term" value="P:terpenoid biosynthetic process"/>
    <property type="evidence" value="ECO:0007669"/>
    <property type="project" value="UniProtKB-UniRule"/>
</dbReference>
<comment type="catalytic activity">
    <reaction evidence="10">
        <text>4-CDP-2-C-methyl-D-erythritol + ATP = 4-CDP-2-C-methyl-D-erythritol 2-phosphate + ADP + H(+)</text>
        <dbReference type="Rhea" id="RHEA:18437"/>
        <dbReference type="ChEBI" id="CHEBI:15378"/>
        <dbReference type="ChEBI" id="CHEBI:30616"/>
        <dbReference type="ChEBI" id="CHEBI:57823"/>
        <dbReference type="ChEBI" id="CHEBI:57919"/>
        <dbReference type="ChEBI" id="CHEBI:456216"/>
        <dbReference type="EC" id="2.7.1.148"/>
    </reaction>
</comment>
<dbReference type="PANTHER" id="PTHR43527">
    <property type="entry name" value="4-DIPHOSPHOCYTIDYL-2-C-METHYL-D-ERYTHRITOL KINASE, CHLOROPLASTIC"/>
    <property type="match status" value="1"/>
</dbReference>
<comment type="similarity">
    <text evidence="1 10">Belongs to the GHMP kinase family. IspE subfamily.</text>
</comment>
<evidence type="ECO:0000256" key="6">
    <source>
        <dbReference type="ARBA" id="ARBA00022777"/>
    </source>
</evidence>
<dbReference type="Pfam" id="PF08544">
    <property type="entry name" value="GHMP_kinases_C"/>
    <property type="match status" value="1"/>
</dbReference>
<dbReference type="InterPro" id="IPR013750">
    <property type="entry name" value="GHMP_kinase_C_dom"/>
</dbReference>
<comment type="pathway">
    <text evidence="10">Isoprenoid biosynthesis; isopentenyl diphosphate biosynthesis via DXP pathway; isopentenyl diphosphate from 1-deoxy-D-xylulose 5-phosphate: step 3/6.</text>
</comment>
<dbReference type="HAMAP" id="MF_00061">
    <property type="entry name" value="IspE"/>
    <property type="match status" value="1"/>
</dbReference>
<dbReference type="KEGG" id="uru:DSM104443_00374"/>
<evidence type="ECO:0000313" key="14">
    <source>
        <dbReference type="Proteomes" id="UP000501534"/>
    </source>
</evidence>
<evidence type="ECO:0000256" key="1">
    <source>
        <dbReference type="ARBA" id="ARBA00009684"/>
    </source>
</evidence>
<evidence type="ECO:0000256" key="3">
    <source>
        <dbReference type="ARBA" id="ARBA00017473"/>
    </source>
</evidence>
<dbReference type="InterPro" id="IPR006204">
    <property type="entry name" value="GHMP_kinase_N_dom"/>
</dbReference>
<dbReference type="EC" id="2.7.1.148" evidence="2 10"/>
<gene>
    <name evidence="10 13" type="primary">ispE</name>
    <name evidence="13" type="ORF">DSM104443_00374</name>
</gene>
<keyword evidence="8 10" id="KW-0414">Isoprene biosynthesis</keyword>
<keyword evidence="4 10" id="KW-0808">Transferase</keyword>
<feature type="domain" description="GHMP kinase N-terminal" evidence="11">
    <location>
        <begin position="71"/>
        <end position="147"/>
    </location>
</feature>
<evidence type="ECO:0000259" key="12">
    <source>
        <dbReference type="Pfam" id="PF08544"/>
    </source>
</evidence>
<dbReference type="PIRSF" id="PIRSF010376">
    <property type="entry name" value="IspE"/>
    <property type="match status" value="1"/>
</dbReference>
<dbReference type="Proteomes" id="UP000501534">
    <property type="component" value="Chromosome"/>
</dbReference>
<keyword evidence="6 10" id="KW-0418">Kinase</keyword>
<dbReference type="InterPro" id="IPR020568">
    <property type="entry name" value="Ribosomal_Su5_D2-typ_SF"/>
</dbReference>
<evidence type="ECO:0000256" key="4">
    <source>
        <dbReference type="ARBA" id="ARBA00022679"/>
    </source>
</evidence>
<evidence type="ECO:0000256" key="5">
    <source>
        <dbReference type="ARBA" id="ARBA00022741"/>
    </source>
</evidence>
<feature type="domain" description="GHMP kinase C-terminal" evidence="12">
    <location>
        <begin position="211"/>
        <end position="266"/>
    </location>
</feature>
<dbReference type="SUPFAM" id="SSF54211">
    <property type="entry name" value="Ribosomal protein S5 domain 2-like"/>
    <property type="match status" value="1"/>
</dbReference>
<dbReference type="InterPro" id="IPR014721">
    <property type="entry name" value="Ribsml_uS5_D2-typ_fold_subgr"/>
</dbReference>
<organism evidence="13 14">
    <name type="scientific">Usitatibacter rugosus</name>
    <dbReference type="NCBI Taxonomy" id="2732067"/>
    <lineage>
        <taxon>Bacteria</taxon>
        <taxon>Pseudomonadati</taxon>
        <taxon>Pseudomonadota</taxon>
        <taxon>Betaproteobacteria</taxon>
        <taxon>Nitrosomonadales</taxon>
        <taxon>Usitatibacteraceae</taxon>
        <taxon>Usitatibacter</taxon>
    </lineage>
</organism>
<evidence type="ECO:0000256" key="7">
    <source>
        <dbReference type="ARBA" id="ARBA00022840"/>
    </source>
</evidence>